<dbReference type="KEGG" id="pda:120104873"/>
<gene>
    <name evidence="3" type="primary">LOC120104873</name>
</gene>
<protein>
    <submittedName>
        <fullName evidence="3">Uncharacterized protein LOC120104873</fullName>
    </submittedName>
</protein>
<sequence length="186" mass="20808">MGRCGHQGHKIAECPRNRQVSQSDQRPQARGTQQVQASPTPAQSAQPSSPKQQQGERLRTQGRIYALTQQDAQASNIVVSEYDLHVSTPASSGTIGNQVCKTCPVQIVGRDLPADLIIIDMYDFDTILGKDWLASHFAAINRHEKRVVVLILSLEFSTMHIKQPVRVVDRKEQVLRRCTIPYVKIQ</sequence>
<dbReference type="OrthoDB" id="786726at2759"/>
<accession>A0A8B8ZEX8</accession>
<evidence type="ECO:0000313" key="2">
    <source>
        <dbReference type="Proteomes" id="UP000228380"/>
    </source>
</evidence>
<keyword evidence="2" id="KW-1185">Reference proteome</keyword>
<dbReference type="RefSeq" id="XP_038972686.1">
    <property type="nucleotide sequence ID" value="XM_039116758.1"/>
</dbReference>
<evidence type="ECO:0000313" key="3">
    <source>
        <dbReference type="RefSeq" id="XP_038972686.1"/>
    </source>
</evidence>
<dbReference type="GeneID" id="120104873"/>
<dbReference type="AlphaFoldDB" id="A0A8B8ZEX8"/>
<reference evidence="3" key="1">
    <citation type="submission" date="2025-08" db="UniProtKB">
        <authorList>
            <consortium name="RefSeq"/>
        </authorList>
    </citation>
    <scope>IDENTIFICATION</scope>
    <source>
        <tissue evidence="3">Young leaves</tissue>
    </source>
</reference>
<evidence type="ECO:0000256" key="1">
    <source>
        <dbReference type="SAM" id="MobiDB-lite"/>
    </source>
</evidence>
<dbReference type="Proteomes" id="UP000228380">
    <property type="component" value="Unplaced"/>
</dbReference>
<organism evidence="2 3">
    <name type="scientific">Phoenix dactylifera</name>
    <name type="common">Date palm</name>
    <dbReference type="NCBI Taxonomy" id="42345"/>
    <lineage>
        <taxon>Eukaryota</taxon>
        <taxon>Viridiplantae</taxon>
        <taxon>Streptophyta</taxon>
        <taxon>Embryophyta</taxon>
        <taxon>Tracheophyta</taxon>
        <taxon>Spermatophyta</taxon>
        <taxon>Magnoliopsida</taxon>
        <taxon>Liliopsida</taxon>
        <taxon>Arecaceae</taxon>
        <taxon>Coryphoideae</taxon>
        <taxon>Phoeniceae</taxon>
        <taxon>Phoenix</taxon>
    </lineage>
</organism>
<feature type="compositionally biased region" description="Polar residues" evidence="1">
    <location>
        <begin position="18"/>
        <end position="32"/>
    </location>
</feature>
<dbReference type="Gene3D" id="2.40.70.10">
    <property type="entry name" value="Acid Proteases"/>
    <property type="match status" value="1"/>
</dbReference>
<proteinExistence type="predicted"/>
<dbReference type="InterPro" id="IPR021109">
    <property type="entry name" value="Peptidase_aspartic_dom_sf"/>
</dbReference>
<feature type="region of interest" description="Disordered" evidence="1">
    <location>
        <begin position="1"/>
        <end position="58"/>
    </location>
</feature>
<name>A0A8B8ZEX8_PHODC</name>
<dbReference type="Pfam" id="PF08284">
    <property type="entry name" value="RVP_2"/>
    <property type="match status" value="1"/>
</dbReference>
<feature type="compositionally biased region" description="Low complexity" evidence="1">
    <location>
        <begin position="33"/>
        <end position="53"/>
    </location>
</feature>